<dbReference type="Gene3D" id="1.10.10.10">
    <property type="entry name" value="Winged helix-like DNA-binding domain superfamily/Winged helix DNA-binding domain"/>
    <property type="match status" value="1"/>
</dbReference>
<name>A0ABN8F992_9BACT</name>
<dbReference type="RefSeq" id="WP_238751384.1">
    <property type="nucleotide sequence ID" value="NZ_CAKLPZ010000003.1"/>
</dbReference>
<evidence type="ECO:0008006" key="3">
    <source>
        <dbReference type="Google" id="ProtNLM"/>
    </source>
</evidence>
<organism evidence="1 2">
    <name type="scientific">Neolewinella maritima</name>
    <dbReference type="NCBI Taxonomy" id="1383882"/>
    <lineage>
        <taxon>Bacteria</taxon>
        <taxon>Pseudomonadati</taxon>
        <taxon>Bacteroidota</taxon>
        <taxon>Saprospiria</taxon>
        <taxon>Saprospirales</taxon>
        <taxon>Lewinellaceae</taxon>
        <taxon>Neolewinella</taxon>
    </lineage>
</organism>
<keyword evidence="2" id="KW-1185">Reference proteome</keyword>
<dbReference type="PANTHER" id="PTHR33202:SF7">
    <property type="entry name" value="FERRIC UPTAKE REGULATION PROTEIN"/>
    <property type="match status" value="1"/>
</dbReference>
<dbReference type="SUPFAM" id="SSF46785">
    <property type="entry name" value="Winged helix' DNA-binding domain"/>
    <property type="match status" value="1"/>
</dbReference>
<dbReference type="InterPro" id="IPR036390">
    <property type="entry name" value="WH_DNA-bd_sf"/>
</dbReference>
<sequence length="132" mass="14668">MSSRRRTEAQTQLLDLLRRESTALSHDDISAKLPTDINRVTIYRILNRFVADGLAHRIVADDGRQYFASCADGCAHDTAAHGHLHFRCLVCDRVECLPEQVAFSLPEGYRVENYNVTLSGTCNSCSALAEAN</sequence>
<dbReference type="InterPro" id="IPR002481">
    <property type="entry name" value="FUR"/>
</dbReference>
<dbReference type="Proteomes" id="UP000837803">
    <property type="component" value="Unassembled WGS sequence"/>
</dbReference>
<protein>
    <recommendedName>
        <fullName evidence="3">Ferric uptake regulation protein</fullName>
    </recommendedName>
</protein>
<dbReference type="EMBL" id="CAKLPZ010000003">
    <property type="protein sequence ID" value="CAH1001532.1"/>
    <property type="molecule type" value="Genomic_DNA"/>
</dbReference>
<dbReference type="InterPro" id="IPR036388">
    <property type="entry name" value="WH-like_DNA-bd_sf"/>
</dbReference>
<evidence type="ECO:0000313" key="2">
    <source>
        <dbReference type="Proteomes" id="UP000837803"/>
    </source>
</evidence>
<evidence type="ECO:0000313" key="1">
    <source>
        <dbReference type="EMBL" id="CAH1001532.1"/>
    </source>
</evidence>
<proteinExistence type="predicted"/>
<accession>A0ABN8F992</accession>
<reference evidence="1" key="1">
    <citation type="submission" date="2021-12" db="EMBL/GenBank/DDBJ databases">
        <authorList>
            <person name="Rodrigo-Torres L."/>
            <person name="Arahal R. D."/>
            <person name="Lucena T."/>
        </authorList>
    </citation>
    <scope>NUCLEOTIDE SEQUENCE</scope>
    <source>
        <strain evidence="1">CECT 8419</strain>
    </source>
</reference>
<comment type="caution">
    <text evidence="1">The sequence shown here is derived from an EMBL/GenBank/DDBJ whole genome shotgun (WGS) entry which is preliminary data.</text>
</comment>
<dbReference type="PANTHER" id="PTHR33202">
    <property type="entry name" value="ZINC UPTAKE REGULATION PROTEIN"/>
    <property type="match status" value="1"/>
</dbReference>
<gene>
    <name evidence="1" type="ORF">LEM8419_02435</name>
</gene>
<dbReference type="Pfam" id="PF01475">
    <property type="entry name" value="FUR"/>
    <property type="match status" value="1"/>
</dbReference>